<sequence length="182" mass="21343">MNFQLRNISKIRKCLNRDCAISVVTALVTSHLDYANSLLAGTPDSDLHRLQVAQHNAARIICGARNREHITPYMKDLHWLPVKSRMSFKILCNTYNSLYSDSHPVYLKEFHTFYSNQRSNLRSADDRTRLLIPKFNKRVGQFSYPRNSAKLWNNLPVTIRQSNSYYIFKRKLKTHLFGQCYD</sequence>
<keyword evidence="2" id="KW-1185">Reference proteome</keyword>
<dbReference type="AlphaFoldDB" id="A0AAN8G670"/>
<organism evidence="1 2">
    <name type="scientific">Patella caerulea</name>
    <name type="common">Rayed Mediterranean limpet</name>
    <dbReference type="NCBI Taxonomy" id="87958"/>
    <lineage>
        <taxon>Eukaryota</taxon>
        <taxon>Metazoa</taxon>
        <taxon>Spiralia</taxon>
        <taxon>Lophotrochozoa</taxon>
        <taxon>Mollusca</taxon>
        <taxon>Gastropoda</taxon>
        <taxon>Patellogastropoda</taxon>
        <taxon>Patelloidea</taxon>
        <taxon>Patellidae</taxon>
        <taxon>Patella</taxon>
    </lineage>
</organism>
<gene>
    <name evidence="1" type="ORF">SNE40_021027</name>
</gene>
<dbReference type="Proteomes" id="UP001347796">
    <property type="component" value="Unassembled WGS sequence"/>
</dbReference>
<proteinExistence type="predicted"/>
<evidence type="ECO:0000313" key="2">
    <source>
        <dbReference type="Proteomes" id="UP001347796"/>
    </source>
</evidence>
<comment type="caution">
    <text evidence="1">The sequence shown here is derived from an EMBL/GenBank/DDBJ whole genome shotgun (WGS) entry which is preliminary data.</text>
</comment>
<reference evidence="1 2" key="1">
    <citation type="submission" date="2024-01" db="EMBL/GenBank/DDBJ databases">
        <title>The genome of the rayed Mediterranean limpet Patella caerulea (Linnaeus, 1758).</title>
        <authorList>
            <person name="Anh-Thu Weber A."/>
            <person name="Halstead-Nussloch G."/>
        </authorList>
    </citation>
    <scope>NUCLEOTIDE SEQUENCE [LARGE SCALE GENOMIC DNA]</scope>
    <source>
        <strain evidence="1">AATW-2023a</strain>
        <tissue evidence="1">Whole specimen</tissue>
    </source>
</reference>
<accession>A0AAN8G670</accession>
<evidence type="ECO:0000313" key="1">
    <source>
        <dbReference type="EMBL" id="KAK6168511.1"/>
    </source>
</evidence>
<name>A0AAN8G670_PATCE</name>
<protein>
    <submittedName>
        <fullName evidence="1">Uncharacterized protein</fullName>
    </submittedName>
</protein>
<dbReference type="EMBL" id="JAZGQO010000016">
    <property type="protein sequence ID" value="KAK6168511.1"/>
    <property type="molecule type" value="Genomic_DNA"/>
</dbReference>